<dbReference type="Gene3D" id="3.10.20.280">
    <property type="entry name" value="RnfH-like"/>
    <property type="match status" value="1"/>
</dbReference>
<dbReference type="InterPro" id="IPR037021">
    <property type="entry name" value="RnfH_sf"/>
</dbReference>
<proteinExistence type="predicted"/>
<comment type="caution">
    <text evidence="1">The sequence shown here is derived from an EMBL/GenBank/DDBJ whole genome shotgun (WGS) entry which is preliminary data.</text>
</comment>
<dbReference type="EMBL" id="QOPD01000006">
    <property type="protein sequence ID" value="RCL37925.1"/>
    <property type="molecule type" value="Genomic_DNA"/>
</dbReference>
<sequence length="104" mass="11940">MRHFFLLVQIEVIQIGEAYFSQIVEVPNNCTAKEAIQKYLPKQLSHKLSSDFSLGIWGVNLDGRFLPEPASYRLKPEDRLEIYYPLKCDPKKTRKAKALNQASG</sequence>
<evidence type="ECO:0000313" key="2">
    <source>
        <dbReference type="Proteomes" id="UP000252147"/>
    </source>
</evidence>
<dbReference type="AlphaFoldDB" id="A0A368BLG8"/>
<dbReference type="InterPro" id="IPR005346">
    <property type="entry name" value="RnfH"/>
</dbReference>
<protein>
    <submittedName>
        <fullName evidence="1">Uncharacterized protein</fullName>
    </submittedName>
</protein>
<gene>
    <name evidence="1" type="ORF">DBW97_03815</name>
</gene>
<reference evidence="1 2" key="1">
    <citation type="journal article" date="2018" name="Microbiome">
        <title>Fine metagenomic profile of the Mediterranean stratified and mixed water columns revealed by assembly and recruitment.</title>
        <authorList>
            <person name="Haro-Moreno J.M."/>
            <person name="Lopez-Perez M."/>
            <person name="De La Torre J.R."/>
            <person name="Picazo A."/>
            <person name="Camacho A."/>
            <person name="Rodriguez-Valera F."/>
        </authorList>
    </citation>
    <scope>NUCLEOTIDE SEQUENCE [LARGE SCALE GENOMIC DNA]</scope>
    <source>
        <strain evidence="1">MED-G83</strain>
    </source>
</reference>
<dbReference type="Proteomes" id="UP000252147">
    <property type="component" value="Unassembled WGS sequence"/>
</dbReference>
<organism evidence="1 2">
    <name type="scientific">SAR86 cluster bacterium</name>
    <dbReference type="NCBI Taxonomy" id="2030880"/>
    <lineage>
        <taxon>Bacteria</taxon>
        <taxon>Pseudomonadati</taxon>
        <taxon>Pseudomonadota</taxon>
        <taxon>Gammaproteobacteria</taxon>
        <taxon>SAR86 cluster</taxon>
    </lineage>
</organism>
<accession>A0A368BLG8</accession>
<dbReference type="Pfam" id="PF03658">
    <property type="entry name" value="Ub-RnfH"/>
    <property type="match status" value="1"/>
</dbReference>
<evidence type="ECO:0000313" key="1">
    <source>
        <dbReference type="EMBL" id="RCL37925.1"/>
    </source>
</evidence>
<name>A0A368BLG8_9GAMM</name>